<dbReference type="AlphaFoldDB" id="A0A2T4DFE6"/>
<evidence type="ECO:0000313" key="2">
    <source>
        <dbReference type="Proteomes" id="UP000240608"/>
    </source>
</evidence>
<dbReference type="InterPro" id="IPR011066">
    <property type="entry name" value="MscS_channel_C_sf"/>
</dbReference>
<accession>A0A2T4DFE6</accession>
<dbReference type="Proteomes" id="UP000240608">
    <property type="component" value="Unassembled WGS sequence"/>
</dbReference>
<dbReference type="GO" id="GO:0016020">
    <property type="term" value="C:membrane"/>
    <property type="evidence" value="ECO:0007669"/>
    <property type="project" value="InterPro"/>
</dbReference>
<reference evidence="1 2" key="1">
    <citation type="submission" date="2018-03" db="EMBL/GenBank/DDBJ databases">
        <title>Cross-interface Injection: A General Nanoliter Liquid Handling Method Applied to Single Cells Genome Amplification Automated Nanoliter Liquid Handling Applied to Single Cell Multiple Displacement Amplification.</title>
        <authorList>
            <person name="Yun J."/>
            <person name="Xu P."/>
            <person name="Xu J."/>
            <person name="Dai X."/>
            <person name="Wang Y."/>
            <person name="Zheng X."/>
            <person name="Cao C."/>
            <person name="Yi Q."/>
            <person name="Zhu Y."/>
            <person name="Wang L."/>
            <person name="Dong Z."/>
            <person name="Huang Y."/>
            <person name="Huang L."/>
            <person name="Du W."/>
        </authorList>
    </citation>
    <scope>NUCLEOTIDE SEQUENCE [LARGE SCALE GENOMIC DNA]</scope>
    <source>
        <strain evidence="1 2">Z-D1-2</strain>
    </source>
</reference>
<proteinExistence type="predicted"/>
<dbReference type="Gene3D" id="3.30.70.100">
    <property type="match status" value="1"/>
</dbReference>
<evidence type="ECO:0000313" key="1">
    <source>
        <dbReference type="EMBL" id="PTB92516.1"/>
    </source>
</evidence>
<dbReference type="SUPFAM" id="SSF82689">
    <property type="entry name" value="Mechanosensitive channel protein MscS (YggB), C-terminal domain"/>
    <property type="match status" value="1"/>
</dbReference>
<protein>
    <submittedName>
        <fullName evidence="1">Mechanosensitive ion channel protein MscS</fullName>
    </submittedName>
</protein>
<organism evidence="1 2">
    <name type="scientific">Marivirga lumbricoides</name>
    <dbReference type="NCBI Taxonomy" id="1046115"/>
    <lineage>
        <taxon>Bacteria</taxon>
        <taxon>Pseudomonadati</taxon>
        <taxon>Bacteroidota</taxon>
        <taxon>Cytophagia</taxon>
        <taxon>Cytophagales</taxon>
        <taxon>Marivirgaceae</taxon>
        <taxon>Marivirga</taxon>
    </lineage>
</organism>
<comment type="caution">
    <text evidence="1">The sequence shown here is derived from an EMBL/GenBank/DDBJ whole genome shotgun (WGS) entry which is preliminary data.</text>
</comment>
<name>A0A2T4DFE6_9BACT</name>
<sequence>ELSFSAKRKLVEASKKFMIFYSNLTPIIYTSVKESGVQLTIRYLSLPKQRRRTEHIIWEEILERFNQEEDISLAYPTQRIYFDGK</sequence>
<feature type="non-terminal residue" evidence="1">
    <location>
        <position position="1"/>
    </location>
</feature>
<gene>
    <name evidence="1" type="ORF">C9994_13915</name>
</gene>
<dbReference type="EMBL" id="PYVU01000216">
    <property type="protein sequence ID" value="PTB92516.1"/>
    <property type="molecule type" value="Genomic_DNA"/>
</dbReference>